<organism evidence="2 3">
    <name type="scientific">Bacillus taeanensis</name>
    <dbReference type="NCBI Taxonomy" id="273032"/>
    <lineage>
        <taxon>Bacteria</taxon>
        <taxon>Bacillati</taxon>
        <taxon>Bacillota</taxon>
        <taxon>Bacilli</taxon>
        <taxon>Bacillales</taxon>
        <taxon>Bacillaceae</taxon>
        <taxon>Bacillus</taxon>
    </lineage>
</organism>
<keyword evidence="2" id="KW-0378">Hydrolase</keyword>
<dbReference type="AlphaFoldDB" id="A0A366Y005"/>
<dbReference type="Proteomes" id="UP000253314">
    <property type="component" value="Unassembled WGS sequence"/>
</dbReference>
<dbReference type="PANTHER" id="PTHR43798:SF33">
    <property type="entry name" value="HYDROLASE, PUTATIVE (AFU_ORTHOLOGUE AFUA_2G14860)-RELATED"/>
    <property type="match status" value="1"/>
</dbReference>
<dbReference type="Pfam" id="PF00561">
    <property type="entry name" value="Abhydrolase_1"/>
    <property type="match status" value="1"/>
</dbReference>
<dbReference type="InterPro" id="IPR050266">
    <property type="entry name" value="AB_hydrolase_sf"/>
</dbReference>
<evidence type="ECO:0000259" key="1">
    <source>
        <dbReference type="Pfam" id="PF00561"/>
    </source>
</evidence>
<dbReference type="InterPro" id="IPR000073">
    <property type="entry name" value="AB_hydrolase_1"/>
</dbReference>
<dbReference type="RefSeq" id="WP_113804699.1">
    <property type="nucleotide sequence ID" value="NZ_QOCW01000003.1"/>
</dbReference>
<feature type="domain" description="AB hydrolase-1" evidence="1">
    <location>
        <begin position="28"/>
        <end position="280"/>
    </location>
</feature>
<comment type="caution">
    <text evidence="2">The sequence shown here is derived from an EMBL/GenBank/DDBJ whole genome shotgun (WGS) entry which is preliminary data.</text>
</comment>
<evidence type="ECO:0000313" key="3">
    <source>
        <dbReference type="Proteomes" id="UP000253314"/>
    </source>
</evidence>
<dbReference type="EMBL" id="QOCW01000003">
    <property type="protein sequence ID" value="RBW70705.1"/>
    <property type="molecule type" value="Genomic_DNA"/>
</dbReference>
<dbReference type="InterPro" id="IPR029058">
    <property type="entry name" value="AB_hydrolase_fold"/>
</dbReference>
<reference evidence="2 3" key="1">
    <citation type="submission" date="2018-07" db="EMBL/GenBank/DDBJ databases">
        <title>Lottiidibacillus patelloidae gen. nov., sp. nov., isolated from the intestinal tract of a marine limpet and the reclassification of B. taeanensis BH030017T, B. algicola KMM 3737T and B. hwajinpoensis SW-72T as genus Lottiidibacillus.</title>
        <authorList>
            <person name="Liu R."/>
            <person name="Huang Z."/>
        </authorList>
    </citation>
    <scope>NUCLEOTIDE SEQUENCE [LARGE SCALE GENOMIC DNA]</scope>
    <source>
        <strain evidence="2 3">BH030017</strain>
    </source>
</reference>
<name>A0A366Y005_9BACI</name>
<dbReference type="OrthoDB" id="252464at2"/>
<dbReference type="Gene3D" id="3.40.50.1820">
    <property type="entry name" value="alpha/beta hydrolase"/>
    <property type="match status" value="1"/>
</dbReference>
<dbReference type="SUPFAM" id="SSF53474">
    <property type="entry name" value="alpha/beta-Hydrolases"/>
    <property type="match status" value="1"/>
</dbReference>
<dbReference type="PANTHER" id="PTHR43798">
    <property type="entry name" value="MONOACYLGLYCEROL LIPASE"/>
    <property type="match status" value="1"/>
</dbReference>
<sequence length="294" mass="32995">MGKVELKAVELPNGEKIGYREREGGEEVVLLIHGNMTSSKHWDLVLEHMNEKYKLYAVDLRGFGTSSYNEPINSIKDFSEDIKQFVDGLGLEQFSILGWSTGGAVGMQFAANYPQYMNKLLLLAPASTRGYPMANLSTIPPTRYETKQEIEGDLTRTIPITAAYKMKNTEFLRSIWDALIYTDNKPEEKRYEEYLEDMITQRNLADVYHALNTFNISKHHNGVTEGTGEAANIEAPVYVLWGENDKVISKEMIDEVIEDLGDKAALIILKGCGHSPPIDDLGQLLTAVESVLKE</sequence>
<keyword evidence="3" id="KW-1185">Reference proteome</keyword>
<dbReference type="GO" id="GO:0016787">
    <property type="term" value="F:hydrolase activity"/>
    <property type="evidence" value="ECO:0007669"/>
    <property type="project" value="UniProtKB-KW"/>
</dbReference>
<accession>A0A366Y005</accession>
<dbReference type="PRINTS" id="PR00111">
    <property type="entry name" value="ABHYDROLASE"/>
</dbReference>
<proteinExistence type="predicted"/>
<gene>
    <name evidence="2" type="ORF">DS031_04260</name>
</gene>
<dbReference type="GO" id="GO:0016020">
    <property type="term" value="C:membrane"/>
    <property type="evidence" value="ECO:0007669"/>
    <property type="project" value="TreeGrafter"/>
</dbReference>
<evidence type="ECO:0000313" key="2">
    <source>
        <dbReference type="EMBL" id="RBW70705.1"/>
    </source>
</evidence>
<protein>
    <submittedName>
        <fullName evidence="2">Alpha/beta hydrolase</fullName>
    </submittedName>
</protein>